<gene>
    <name evidence="13" type="ORF">C1645_433788</name>
</gene>
<dbReference type="Gene3D" id="3.40.50.300">
    <property type="entry name" value="P-loop containing nucleotide triphosphate hydrolases"/>
    <property type="match status" value="1"/>
</dbReference>
<evidence type="ECO:0000256" key="2">
    <source>
        <dbReference type="ARBA" id="ARBA00004286"/>
    </source>
</evidence>
<dbReference type="CDD" id="cd03281">
    <property type="entry name" value="ABC_MSH5_euk"/>
    <property type="match status" value="1"/>
</dbReference>
<dbReference type="PROSITE" id="PS00486">
    <property type="entry name" value="DNA_MISMATCH_REPAIR_2"/>
    <property type="match status" value="1"/>
</dbReference>
<keyword evidence="14" id="KW-1185">Reference proteome</keyword>
<dbReference type="GO" id="GO:0005634">
    <property type="term" value="C:nucleus"/>
    <property type="evidence" value="ECO:0007669"/>
    <property type="project" value="UniProtKB-SubCell"/>
</dbReference>
<dbReference type="GO" id="GO:0005694">
    <property type="term" value="C:chromosome"/>
    <property type="evidence" value="ECO:0007669"/>
    <property type="project" value="UniProtKB-SubCell"/>
</dbReference>
<evidence type="ECO:0000259" key="12">
    <source>
        <dbReference type="PROSITE" id="PS00486"/>
    </source>
</evidence>
<name>A0A397TGC6_9GLOM</name>
<dbReference type="GO" id="GO:0051026">
    <property type="term" value="P:chiasma assembly"/>
    <property type="evidence" value="ECO:0007669"/>
    <property type="project" value="TreeGrafter"/>
</dbReference>
<dbReference type="Pfam" id="PF00488">
    <property type="entry name" value="MutS_V"/>
    <property type="match status" value="1"/>
</dbReference>
<evidence type="ECO:0000313" key="14">
    <source>
        <dbReference type="Proteomes" id="UP000265703"/>
    </source>
</evidence>
<comment type="similarity">
    <text evidence="3">Belongs to the DNA mismatch repair MutS family.</text>
</comment>
<dbReference type="PANTHER" id="PTHR11361">
    <property type="entry name" value="DNA MISMATCH REPAIR PROTEIN MUTS FAMILY MEMBER"/>
    <property type="match status" value="1"/>
</dbReference>
<dbReference type="GO" id="GO:0006298">
    <property type="term" value="P:mismatch repair"/>
    <property type="evidence" value="ECO:0007669"/>
    <property type="project" value="InterPro"/>
</dbReference>
<dbReference type="SUPFAM" id="SSF52540">
    <property type="entry name" value="P-loop containing nucleoside triphosphate hydrolases"/>
    <property type="match status" value="1"/>
</dbReference>
<keyword evidence="5" id="KW-0547">Nucleotide-binding</keyword>
<dbReference type="SMART" id="SM00533">
    <property type="entry name" value="MUTSd"/>
    <property type="match status" value="1"/>
</dbReference>
<dbReference type="AlphaFoldDB" id="A0A397TGC6"/>
<reference evidence="13 14" key="1">
    <citation type="submission" date="2018-06" db="EMBL/GenBank/DDBJ databases">
        <title>Comparative genomics reveals the genomic features of Rhizophagus irregularis, R. cerebriforme, R. diaphanum and Gigaspora rosea, and their symbiotic lifestyle signature.</title>
        <authorList>
            <person name="Morin E."/>
            <person name="San Clemente H."/>
            <person name="Chen E.C.H."/>
            <person name="De La Providencia I."/>
            <person name="Hainaut M."/>
            <person name="Kuo A."/>
            <person name="Kohler A."/>
            <person name="Murat C."/>
            <person name="Tang N."/>
            <person name="Roy S."/>
            <person name="Loubradou J."/>
            <person name="Henrissat B."/>
            <person name="Grigoriev I.V."/>
            <person name="Corradi N."/>
            <person name="Roux C."/>
            <person name="Martin F.M."/>
        </authorList>
    </citation>
    <scope>NUCLEOTIDE SEQUENCE [LARGE SCALE GENOMIC DNA]</scope>
    <source>
        <strain evidence="13 14">DAOM 227022</strain>
    </source>
</reference>
<dbReference type="Gene3D" id="1.10.1420.10">
    <property type="match status" value="1"/>
</dbReference>
<evidence type="ECO:0000256" key="8">
    <source>
        <dbReference type="ARBA" id="ARBA00023242"/>
    </source>
</evidence>
<keyword evidence="8" id="KW-0539">Nucleus</keyword>
<dbReference type="InterPro" id="IPR027417">
    <property type="entry name" value="P-loop_NTPase"/>
</dbReference>
<dbReference type="SUPFAM" id="SSF48334">
    <property type="entry name" value="DNA repair protein MutS, domain III"/>
    <property type="match status" value="1"/>
</dbReference>
<keyword evidence="7" id="KW-0238">DNA-binding</keyword>
<evidence type="ECO:0000256" key="1">
    <source>
        <dbReference type="ARBA" id="ARBA00004123"/>
    </source>
</evidence>
<evidence type="ECO:0000256" key="7">
    <source>
        <dbReference type="ARBA" id="ARBA00023125"/>
    </source>
</evidence>
<protein>
    <recommendedName>
        <fullName evidence="10">DNA mismatch repair protein MSH5</fullName>
    </recommendedName>
    <alternativeName>
        <fullName evidence="11">MutS protein homolog 5</fullName>
    </alternativeName>
</protein>
<dbReference type="STRING" id="658196.A0A397TGC6"/>
<dbReference type="GO" id="GO:0005524">
    <property type="term" value="F:ATP binding"/>
    <property type="evidence" value="ECO:0007669"/>
    <property type="project" value="UniProtKB-KW"/>
</dbReference>
<comment type="subcellular location">
    <subcellularLocation>
        <location evidence="2">Chromosome</location>
    </subcellularLocation>
    <subcellularLocation>
        <location evidence="1">Nucleus</location>
    </subcellularLocation>
</comment>
<evidence type="ECO:0000313" key="13">
    <source>
        <dbReference type="EMBL" id="RIA95966.1"/>
    </source>
</evidence>
<proteinExistence type="inferred from homology"/>
<evidence type="ECO:0000256" key="6">
    <source>
        <dbReference type="ARBA" id="ARBA00022840"/>
    </source>
</evidence>
<dbReference type="InterPro" id="IPR045076">
    <property type="entry name" value="MutS"/>
</dbReference>
<keyword evidence="6" id="KW-0067">ATP-binding</keyword>
<evidence type="ECO:0000256" key="3">
    <source>
        <dbReference type="ARBA" id="ARBA00006271"/>
    </source>
</evidence>
<keyword evidence="9" id="KW-0469">Meiosis</keyword>
<dbReference type="EMBL" id="QKYT01000052">
    <property type="protein sequence ID" value="RIA95966.1"/>
    <property type="molecule type" value="Genomic_DNA"/>
</dbReference>
<dbReference type="InterPro" id="IPR000432">
    <property type="entry name" value="DNA_mismatch_repair_MutS_C"/>
</dbReference>
<dbReference type="InterPro" id="IPR036187">
    <property type="entry name" value="DNA_mismatch_repair_MutS_sf"/>
</dbReference>
<feature type="domain" description="DNA mismatch repair proteins mutS family" evidence="12">
    <location>
        <begin position="836"/>
        <end position="852"/>
    </location>
</feature>
<dbReference type="GO" id="GO:0030983">
    <property type="term" value="F:mismatched DNA binding"/>
    <property type="evidence" value="ECO:0007669"/>
    <property type="project" value="InterPro"/>
</dbReference>
<evidence type="ECO:0000256" key="9">
    <source>
        <dbReference type="ARBA" id="ARBA00023254"/>
    </source>
</evidence>
<dbReference type="SMART" id="SM00534">
    <property type="entry name" value="MUTSac"/>
    <property type="match status" value="1"/>
</dbReference>
<accession>A0A397TGC6</accession>
<evidence type="ECO:0000256" key="10">
    <source>
        <dbReference type="ARBA" id="ARBA00073549"/>
    </source>
</evidence>
<dbReference type="PANTHER" id="PTHR11361:SF20">
    <property type="entry name" value="MUTS PROTEIN HOMOLOG 5"/>
    <property type="match status" value="1"/>
</dbReference>
<dbReference type="GO" id="GO:0140664">
    <property type="term" value="F:ATP-dependent DNA damage sensor activity"/>
    <property type="evidence" value="ECO:0007669"/>
    <property type="project" value="InterPro"/>
</dbReference>
<evidence type="ECO:0000256" key="4">
    <source>
        <dbReference type="ARBA" id="ARBA00022454"/>
    </source>
</evidence>
<sequence>MSETCKIINEELLQSDNKTQPHESIMQESEYETDFPSKFLENSTTQHEDFQSEIVQYKTFNNVNDEKDNIVSKENNVNLTKLNNLNSISIDYVSSNLQIMGEMKVNDNGFQPNFNNISTELFKVDSRASTPSWSVGSNSNFQIGSDDQTFKQAKIIKSYGRNNGNNHRVTFVGDLNHESVSEEQTQTAHVENTNVEKIIMAVNHKNRKLGCAYYNLETSKLYLMEDMDESSPYDLLNLLRYQILPTVIIANSHADDDFIETLKTQDESISFEPELIIRPSAEFLYTSAKTKLLSIHFGEYNHVPSKIESDRRDMYLQLSCIVNMESVETICCAGALISYISRTKITEGLPEDQPIEILGIEQFSLMRFLHINADALCSLQIFEDESHPNMHMQAKSKEGLSLFGILNNTRTSSGKQLFKQWFLRPILDLGVIDERHRTIECFLQTDNLENSGQLVSCLKNIKNIPKIIDNMKGNLNVKDWQSLLQFAFYCLKIRNIVRELNHSENIPIFTKIRETFIVADLKEIGSYINDVIDFDESVKENRIVVKSHVDEELDHMKRTYDGLDDFLSEVAREISTTIPTEFALTLNVIYFPQLGYLVTVPLKPEWKDDDFKIDGLYYQFSTATTVYYKNDRMKELDEYLGDIHGLIVDREIEIMQKLQDHILEYASLLLNVTAVCAELDCLLSLAESARKFKYCRPHLVNENILEIVKGRHPLQELCVDIFVANDTKIAGGNGVLTNENIDDDSTNTSTSSVYKSVMLLSGANYSGKSVYLKQVALITYMAHIGSFVPADSATIGLTDKIFTRVQTRETVSKIQSAFMIDLQQISIALRNSTSRSLLIFDEFGKGTGSTDGAGLFCGVIEYLLRRGSDCPKVIAATHFHEIFENNLLPQVLPISLATMEIMRDDEQEELAFLYRLVPGRSTSSWGTFCAALAGVPSHIVKRASHLSQLFARYESIPPSFGDDHERRAYATCEQVARKFVSLDFDDQDSEFENFLEWVNRECE</sequence>
<dbReference type="InterPro" id="IPR007696">
    <property type="entry name" value="DNA_mismatch_repair_MutS_core"/>
</dbReference>
<evidence type="ECO:0000256" key="11">
    <source>
        <dbReference type="ARBA" id="ARBA00077470"/>
    </source>
</evidence>
<dbReference type="Pfam" id="PF05192">
    <property type="entry name" value="MutS_III"/>
    <property type="match status" value="1"/>
</dbReference>
<comment type="caution">
    <text evidence="13">The sequence shown here is derived from an EMBL/GenBank/DDBJ whole genome shotgun (WGS) entry which is preliminary data.</text>
</comment>
<dbReference type="FunFam" id="3.40.50.300:FF:001067">
    <property type="entry name" value="DNA mismatch repair protein MSH5"/>
    <property type="match status" value="1"/>
</dbReference>
<organism evidence="13 14">
    <name type="scientific">Glomus cerebriforme</name>
    <dbReference type="NCBI Taxonomy" id="658196"/>
    <lineage>
        <taxon>Eukaryota</taxon>
        <taxon>Fungi</taxon>
        <taxon>Fungi incertae sedis</taxon>
        <taxon>Mucoromycota</taxon>
        <taxon>Glomeromycotina</taxon>
        <taxon>Glomeromycetes</taxon>
        <taxon>Glomerales</taxon>
        <taxon>Glomeraceae</taxon>
        <taxon>Glomus</taxon>
    </lineage>
</organism>
<dbReference type="Proteomes" id="UP000265703">
    <property type="component" value="Unassembled WGS sequence"/>
</dbReference>
<dbReference type="OrthoDB" id="29596at2759"/>
<evidence type="ECO:0000256" key="5">
    <source>
        <dbReference type="ARBA" id="ARBA00022741"/>
    </source>
</evidence>
<keyword evidence="4" id="KW-0158">Chromosome</keyword>